<gene>
    <name evidence="1" type="ORF">MNBD_GAMMA22-2261</name>
</gene>
<proteinExistence type="predicted"/>
<evidence type="ECO:0000313" key="1">
    <source>
        <dbReference type="EMBL" id="VAW97255.1"/>
    </source>
</evidence>
<dbReference type="Pfam" id="PF13540">
    <property type="entry name" value="RCC1_2"/>
    <property type="match status" value="5"/>
</dbReference>
<dbReference type="PANTHER" id="PTHR45982:SF1">
    <property type="entry name" value="REGULATOR OF CHROMOSOME CONDENSATION"/>
    <property type="match status" value="1"/>
</dbReference>
<dbReference type="Pfam" id="PF00415">
    <property type="entry name" value="RCC1"/>
    <property type="match status" value="1"/>
</dbReference>
<dbReference type="GO" id="GO:0005737">
    <property type="term" value="C:cytoplasm"/>
    <property type="evidence" value="ECO:0007669"/>
    <property type="project" value="TreeGrafter"/>
</dbReference>
<dbReference type="InterPro" id="IPR009091">
    <property type="entry name" value="RCC1/BLIP-II"/>
</dbReference>
<dbReference type="InterPro" id="IPR000408">
    <property type="entry name" value="Reg_chr_condens"/>
</dbReference>
<dbReference type="InterPro" id="IPR051553">
    <property type="entry name" value="Ran_GTPase-activating"/>
</dbReference>
<name>A0A3B0ZUM8_9ZZZZ</name>
<dbReference type="PROSITE" id="PS50012">
    <property type="entry name" value="RCC1_3"/>
    <property type="match status" value="5"/>
</dbReference>
<organism evidence="1">
    <name type="scientific">hydrothermal vent metagenome</name>
    <dbReference type="NCBI Taxonomy" id="652676"/>
    <lineage>
        <taxon>unclassified sequences</taxon>
        <taxon>metagenomes</taxon>
        <taxon>ecological metagenomes</taxon>
    </lineage>
</organism>
<dbReference type="GO" id="GO:0005085">
    <property type="term" value="F:guanyl-nucleotide exchange factor activity"/>
    <property type="evidence" value="ECO:0007669"/>
    <property type="project" value="TreeGrafter"/>
</dbReference>
<dbReference type="SUPFAM" id="SSF50985">
    <property type="entry name" value="RCC1/BLIP-II"/>
    <property type="match status" value="2"/>
</dbReference>
<reference evidence="1" key="1">
    <citation type="submission" date="2018-06" db="EMBL/GenBank/DDBJ databases">
        <authorList>
            <person name="Zhirakovskaya E."/>
        </authorList>
    </citation>
    <scope>NUCLEOTIDE SEQUENCE</scope>
</reference>
<dbReference type="PRINTS" id="PR00633">
    <property type="entry name" value="RCCNDNSATION"/>
</dbReference>
<dbReference type="EMBL" id="UOFS01000033">
    <property type="protein sequence ID" value="VAW97255.1"/>
    <property type="molecule type" value="Genomic_DNA"/>
</dbReference>
<dbReference type="AlphaFoldDB" id="A0A3B0ZUM8"/>
<accession>A0A3B0ZUM8</accession>
<dbReference type="PANTHER" id="PTHR45982">
    <property type="entry name" value="REGULATOR OF CHROMOSOME CONDENSATION"/>
    <property type="match status" value="1"/>
</dbReference>
<protein>
    <submittedName>
        <fullName evidence="1">BNR repeat domain protein</fullName>
    </submittedName>
</protein>
<sequence length="881" mass="96092">MSENRVVDYFIIIIGALLLAACGGAKSENSTTIARPDPTIQIIASASYGNTSCAIKTFGDLSKGNLSCWGQFPDIVIIDEKTGLAERTFRNESSPVAMSTDANWTDVTIGQYHICGIKSLSSGERLYCMGWNDHGQLGLARLYYLDDFNNPERNTRNFYPTMTQVGSSTDWKKLYAAGEHTCGIFGAGDLIGTGELKCWGLNNDGVLAQNTENNVYDDLDSQNQTNLIRRVLSSDSTPVIATWISVSTSDNHTCAIQQADNSLWCWGLNTDLQLGLPSNSAIIQKYVTAVTLPNVGFDPTTEAWIGVSAGLEHTCAISAAKTGTTISTSGKLWCWGSNQFGEIGVSGTTSSISLPNSSPVNGSRNWKSVSVGQSKTCAINDLGEAFCFGYNASVPFINDRYPITAVAGRNENWTSITVGLGHECGVKTVAISGVDKSQLYCWGQQQFSQLAGGFNYNSYIPNLISNDENILVDPYVWKSLAAGGHHSCALKNDNSLWCWGKNFWGQLGVGNEFPASTLKKVTSEIGWTDVDSYFKTTCALKTDGSMWCWSQNHKGQLGTGSILFENIPTITNNNISDWNKIAIGQYHSCGLKNNNSLWCWGSATFGQLGPAMAIPDTTTAIPYSTVKLQVPGDWKTGKVFSGKYNTCAIEKIANNTTNPDKTVEDLYCWGRNKYNEINISVNLEVNTPSVIPKPENTLQWISASIGKRYICALANTDITATQGSLWCWGDNYLGVIGNKTHYDSIDFTSNASYEASRFIPFNTPFNVNTPNTAAGEKTMWRQVSAHDENVCAIKNDGTLWCWGENAFGEIGRGDVVLSAEPAQEATKSPNWVEVQVGDNHACGLQSQNGKTDFSLWCWGGRSFERQIGDLRLVNLEPKLIL</sequence>
<dbReference type="PROSITE" id="PS51257">
    <property type="entry name" value="PROKAR_LIPOPROTEIN"/>
    <property type="match status" value="1"/>
</dbReference>
<dbReference type="Gene3D" id="2.130.10.30">
    <property type="entry name" value="Regulator of chromosome condensation 1/beta-lactamase-inhibitor protein II"/>
    <property type="match status" value="4"/>
</dbReference>